<dbReference type="InterPro" id="IPR000835">
    <property type="entry name" value="HTH_MarR-typ"/>
</dbReference>
<reference evidence="5 6" key="1">
    <citation type="submission" date="2020-10" db="EMBL/GenBank/DDBJ databases">
        <title>Draft genome of Ramlibacter aquaticus LMG 30558.</title>
        <authorList>
            <person name="Props R."/>
        </authorList>
    </citation>
    <scope>NUCLEOTIDE SEQUENCE [LARGE SCALE GENOMIC DNA]</scope>
    <source>
        <strain evidence="5 6">LMG 30558</strain>
    </source>
</reference>
<evidence type="ECO:0000256" key="3">
    <source>
        <dbReference type="ARBA" id="ARBA00023163"/>
    </source>
</evidence>
<organism evidence="5 6">
    <name type="scientific">Ramlibacter aquaticus</name>
    <dbReference type="NCBI Taxonomy" id="2780094"/>
    <lineage>
        <taxon>Bacteria</taxon>
        <taxon>Pseudomonadati</taxon>
        <taxon>Pseudomonadota</taxon>
        <taxon>Betaproteobacteria</taxon>
        <taxon>Burkholderiales</taxon>
        <taxon>Comamonadaceae</taxon>
        <taxon>Ramlibacter</taxon>
    </lineage>
</organism>
<protein>
    <submittedName>
        <fullName evidence="5">MarR family transcriptional regulator</fullName>
    </submittedName>
</protein>
<dbReference type="EMBL" id="JADDOJ010000109">
    <property type="protein sequence ID" value="MBE7942560.1"/>
    <property type="molecule type" value="Genomic_DNA"/>
</dbReference>
<evidence type="ECO:0000313" key="6">
    <source>
        <dbReference type="Proteomes" id="UP000715965"/>
    </source>
</evidence>
<dbReference type="InterPro" id="IPR036390">
    <property type="entry name" value="WH_DNA-bd_sf"/>
</dbReference>
<dbReference type="InterPro" id="IPR039422">
    <property type="entry name" value="MarR/SlyA-like"/>
</dbReference>
<dbReference type="RefSeq" id="WP_193782110.1">
    <property type="nucleotide sequence ID" value="NZ_JADDOJ010000109.1"/>
</dbReference>
<proteinExistence type="predicted"/>
<dbReference type="InterPro" id="IPR036388">
    <property type="entry name" value="WH-like_DNA-bd_sf"/>
</dbReference>
<dbReference type="PANTHER" id="PTHR33164:SF64">
    <property type="entry name" value="TRANSCRIPTIONAL REGULATOR SLYA"/>
    <property type="match status" value="1"/>
</dbReference>
<dbReference type="Pfam" id="PF12802">
    <property type="entry name" value="MarR_2"/>
    <property type="match status" value="1"/>
</dbReference>
<name>A0ABR9SJY4_9BURK</name>
<dbReference type="SUPFAM" id="SSF46785">
    <property type="entry name" value="Winged helix' DNA-binding domain"/>
    <property type="match status" value="1"/>
</dbReference>
<dbReference type="Gene3D" id="1.10.10.10">
    <property type="entry name" value="Winged helix-like DNA-binding domain superfamily/Winged helix DNA-binding domain"/>
    <property type="match status" value="1"/>
</dbReference>
<keyword evidence="1" id="KW-0805">Transcription regulation</keyword>
<evidence type="ECO:0000256" key="2">
    <source>
        <dbReference type="ARBA" id="ARBA00023125"/>
    </source>
</evidence>
<dbReference type="Proteomes" id="UP000715965">
    <property type="component" value="Unassembled WGS sequence"/>
</dbReference>
<sequence>MTLDPQHHFGFLLKDVSRLYTRSFGARAEPLGLSLDRCRVLGYLRRQQGLNQAQLAELCDTDPMTLGRLLARMEAEGLVEREPNPDDRRAHRLRPGRAAGRLLARMDPLADQTEAGALAGLDAAERRQLAALLERVKANLTGAGPC</sequence>
<comment type="caution">
    <text evidence="5">The sequence shown here is derived from an EMBL/GenBank/DDBJ whole genome shotgun (WGS) entry which is preliminary data.</text>
</comment>
<dbReference type="SMART" id="SM00347">
    <property type="entry name" value="HTH_MARR"/>
    <property type="match status" value="1"/>
</dbReference>
<dbReference type="PANTHER" id="PTHR33164">
    <property type="entry name" value="TRANSCRIPTIONAL REGULATOR, MARR FAMILY"/>
    <property type="match status" value="1"/>
</dbReference>
<keyword evidence="2" id="KW-0238">DNA-binding</keyword>
<evidence type="ECO:0000313" key="5">
    <source>
        <dbReference type="EMBL" id="MBE7942560.1"/>
    </source>
</evidence>
<feature type="domain" description="HTH marR-type" evidence="4">
    <location>
        <begin position="6"/>
        <end position="138"/>
    </location>
</feature>
<gene>
    <name evidence="5" type="ORF">IM725_18485</name>
</gene>
<keyword evidence="3" id="KW-0804">Transcription</keyword>
<evidence type="ECO:0000259" key="4">
    <source>
        <dbReference type="PROSITE" id="PS50995"/>
    </source>
</evidence>
<evidence type="ECO:0000256" key="1">
    <source>
        <dbReference type="ARBA" id="ARBA00023015"/>
    </source>
</evidence>
<keyword evidence="6" id="KW-1185">Reference proteome</keyword>
<accession>A0ABR9SJY4</accession>
<dbReference type="PROSITE" id="PS50995">
    <property type="entry name" value="HTH_MARR_2"/>
    <property type="match status" value="1"/>
</dbReference>
<dbReference type="PRINTS" id="PR00598">
    <property type="entry name" value="HTHMARR"/>
</dbReference>